<dbReference type="RefSeq" id="WP_133052369.1">
    <property type="nucleotide sequence ID" value="NZ_NCTU01000159.1"/>
</dbReference>
<proteinExistence type="predicted"/>
<sequence>RNSAKLLLTITNKGAELDLSQAKSVRMSFRKPDGTRVFQNDCQPINVLKGKYQIVLKTQTLASIGNVIAQIHIDEEDRTLDTQKFLFVVNESLSSDGAVESTNEFTIIQKAIEAGKKLEGKDIDGIIAAGAKADAALPKAGGTMTGNIEMNGSRDLSFKNANSETVLRNNTSGNFALYDKKNDNVVWAYNPSTKAFTVDTANTNLVKSNQIYTGWLHFIGSTKQLGSGDDLNNIVDSGLYGGTGLLNSPDGLTAYHFYVEVIKYNDTNYTLQRATTLAGNITISGNVGTWVRRKSGSGWGAWEKLLDSKGGTMTGALNMDRVNN</sequence>
<dbReference type="CDD" id="cd19958">
    <property type="entry name" value="pyocin_knob"/>
    <property type="match status" value="1"/>
</dbReference>
<comment type="caution">
    <text evidence="2">The sequence shown here is derived from an EMBL/GenBank/DDBJ whole genome shotgun (WGS) entry which is preliminary data.</text>
</comment>
<evidence type="ECO:0000313" key="2">
    <source>
        <dbReference type="EMBL" id="PUV98965.1"/>
    </source>
</evidence>
<gene>
    <name evidence="2" type="ORF">B7T07_23100</name>
</gene>
<reference evidence="2 3" key="1">
    <citation type="submission" date="2017-04" db="EMBL/GenBank/DDBJ databases">
        <title>Cronobacter sakazakii, ST83 Lineage Isolates.</title>
        <authorList>
            <person name="Chase H."/>
            <person name="Tall B."/>
            <person name="Gopinath G."/>
            <person name="Lehner A."/>
        </authorList>
    </citation>
    <scope>NUCLEOTIDE SEQUENCE [LARGE SCALE GENOMIC DNA]</scope>
    <source>
        <strain evidence="2 3">MOD1_Comp15</strain>
    </source>
</reference>
<evidence type="ECO:0000313" key="3">
    <source>
        <dbReference type="Proteomes" id="UP000244856"/>
    </source>
</evidence>
<dbReference type="EMBL" id="NCTU01000159">
    <property type="protein sequence ID" value="PUV98965.1"/>
    <property type="molecule type" value="Genomic_DNA"/>
</dbReference>
<organism evidence="2 3">
    <name type="scientific">Cronobacter sakazakii</name>
    <name type="common">Enterobacter sakazakii</name>
    <dbReference type="NCBI Taxonomy" id="28141"/>
    <lineage>
        <taxon>Bacteria</taxon>
        <taxon>Pseudomonadati</taxon>
        <taxon>Pseudomonadota</taxon>
        <taxon>Gammaproteobacteria</taxon>
        <taxon>Enterobacterales</taxon>
        <taxon>Enterobacteriaceae</taxon>
        <taxon>Cronobacter</taxon>
    </lineage>
</organism>
<feature type="domain" description="BppU N-terminal" evidence="1">
    <location>
        <begin position="1"/>
        <end position="114"/>
    </location>
</feature>
<dbReference type="InterPro" id="IPR018913">
    <property type="entry name" value="BppU_N"/>
</dbReference>
<dbReference type="Proteomes" id="UP000244856">
    <property type="component" value="Unassembled WGS sequence"/>
</dbReference>
<dbReference type="Pfam" id="PF10651">
    <property type="entry name" value="BppU_N"/>
    <property type="match status" value="1"/>
</dbReference>
<evidence type="ECO:0000259" key="1">
    <source>
        <dbReference type="Pfam" id="PF10651"/>
    </source>
</evidence>
<feature type="non-terminal residue" evidence="2">
    <location>
        <position position="1"/>
    </location>
</feature>
<name>A0AA44Z615_CROSK</name>
<dbReference type="Gene3D" id="2.60.40.3350">
    <property type="match status" value="1"/>
</dbReference>
<accession>A0AA44Z615</accession>
<protein>
    <recommendedName>
        <fullName evidence="1">BppU N-terminal domain-containing protein</fullName>
    </recommendedName>
</protein>
<feature type="non-terminal residue" evidence="2">
    <location>
        <position position="324"/>
    </location>
</feature>
<dbReference type="AlphaFoldDB" id="A0AA44Z615"/>